<evidence type="ECO:0000313" key="1">
    <source>
        <dbReference type="EMBL" id="CAA6814010.1"/>
    </source>
</evidence>
<sequence>MTYMEWYQAHGEKHKVIMDKLTHLSNEEIVAYFRFDNMVEKEPDFCLLYKDNKKCHDVEELNCYLCACPNFRFDDDTWEMKGKTYLSTCSINSKEGGEFVTDAGIHQDCSKCLVPHMESYIRRNFSRDWFEIMEDVLP</sequence>
<name>A0A6S6STY5_9BACT</name>
<accession>A0A6S6STY5</accession>
<protein>
    <recommendedName>
        <fullName evidence="2">Cysteine-rich small domain-containing protein</fullName>
    </recommendedName>
</protein>
<gene>
    <name evidence="1" type="ORF">HELGO_WM6249</name>
</gene>
<evidence type="ECO:0008006" key="2">
    <source>
        <dbReference type="Google" id="ProtNLM"/>
    </source>
</evidence>
<reference evidence="1" key="1">
    <citation type="submission" date="2020-01" db="EMBL/GenBank/DDBJ databases">
        <authorList>
            <person name="Meier V. D."/>
            <person name="Meier V D."/>
        </authorList>
    </citation>
    <scope>NUCLEOTIDE SEQUENCE</scope>
    <source>
        <strain evidence="1">HLG_WM_MAG_06</strain>
    </source>
</reference>
<dbReference type="AlphaFoldDB" id="A0A6S6STY5"/>
<organism evidence="1">
    <name type="scientific">uncultured Sulfurovum sp</name>
    <dbReference type="NCBI Taxonomy" id="269237"/>
    <lineage>
        <taxon>Bacteria</taxon>
        <taxon>Pseudomonadati</taxon>
        <taxon>Campylobacterota</taxon>
        <taxon>Epsilonproteobacteria</taxon>
        <taxon>Campylobacterales</taxon>
        <taxon>Sulfurovaceae</taxon>
        <taxon>Sulfurovum</taxon>
        <taxon>environmental samples</taxon>
    </lineage>
</organism>
<proteinExistence type="predicted"/>
<dbReference type="EMBL" id="CACVAP010000074">
    <property type="protein sequence ID" value="CAA6814010.1"/>
    <property type="molecule type" value="Genomic_DNA"/>
</dbReference>